<dbReference type="AlphaFoldDB" id="A0A0E9XQX8"/>
<evidence type="ECO:0000313" key="1">
    <source>
        <dbReference type="EMBL" id="JAI04812.1"/>
    </source>
</evidence>
<reference evidence="1" key="2">
    <citation type="journal article" date="2015" name="Fish Shellfish Immunol.">
        <title>Early steps in the European eel (Anguilla anguilla)-Vibrio vulnificus interaction in the gills: Role of the RtxA13 toxin.</title>
        <authorList>
            <person name="Callol A."/>
            <person name="Pajuelo D."/>
            <person name="Ebbesson L."/>
            <person name="Teles M."/>
            <person name="MacKenzie S."/>
            <person name="Amaro C."/>
        </authorList>
    </citation>
    <scope>NUCLEOTIDE SEQUENCE</scope>
</reference>
<organism evidence="1">
    <name type="scientific">Anguilla anguilla</name>
    <name type="common">European freshwater eel</name>
    <name type="synonym">Muraena anguilla</name>
    <dbReference type="NCBI Taxonomy" id="7936"/>
    <lineage>
        <taxon>Eukaryota</taxon>
        <taxon>Metazoa</taxon>
        <taxon>Chordata</taxon>
        <taxon>Craniata</taxon>
        <taxon>Vertebrata</taxon>
        <taxon>Euteleostomi</taxon>
        <taxon>Actinopterygii</taxon>
        <taxon>Neopterygii</taxon>
        <taxon>Teleostei</taxon>
        <taxon>Anguilliformes</taxon>
        <taxon>Anguillidae</taxon>
        <taxon>Anguilla</taxon>
    </lineage>
</organism>
<reference evidence="1" key="1">
    <citation type="submission" date="2014-11" db="EMBL/GenBank/DDBJ databases">
        <authorList>
            <person name="Amaro Gonzalez C."/>
        </authorList>
    </citation>
    <scope>NUCLEOTIDE SEQUENCE</scope>
</reference>
<dbReference type="EMBL" id="GBXM01003766">
    <property type="protein sequence ID" value="JAI04812.1"/>
    <property type="molecule type" value="Transcribed_RNA"/>
</dbReference>
<protein>
    <submittedName>
        <fullName evidence="1">Uncharacterized protein</fullName>
    </submittedName>
</protein>
<name>A0A0E9XQX8_ANGAN</name>
<sequence>MTEDSVQNVTEDSVQIKKLHYNYINL</sequence>
<proteinExistence type="predicted"/>
<accession>A0A0E9XQX8</accession>